<protein>
    <submittedName>
        <fullName evidence="3">Multipass membrane protein with transglutaminase domain</fullName>
    </submittedName>
</protein>
<evidence type="ECO:0000313" key="4">
    <source>
        <dbReference type="Proteomes" id="UP000196027"/>
    </source>
</evidence>
<dbReference type="EMBL" id="CP021425">
    <property type="protein sequence ID" value="ARU57335.1"/>
    <property type="molecule type" value="Genomic_DNA"/>
</dbReference>
<keyword evidence="1" id="KW-1133">Transmembrane helix</keyword>
<name>A0A1Y0ICY4_9GAMM</name>
<dbReference type="InterPro" id="IPR052901">
    <property type="entry name" value="Bact_TGase-like"/>
</dbReference>
<dbReference type="PANTHER" id="PTHR42736:SF1">
    <property type="entry name" value="PROTEIN-GLUTAMINE GAMMA-GLUTAMYLTRANSFERASE"/>
    <property type="match status" value="1"/>
</dbReference>
<dbReference type="AlphaFoldDB" id="A0A1Y0ICY4"/>
<dbReference type="RefSeq" id="WP_198343005.1">
    <property type="nucleotide sequence ID" value="NZ_CP021425.1"/>
</dbReference>
<keyword evidence="1" id="KW-0812">Transmembrane</keyword>
<evidence type="ECO:0000313" key="3">
    <source>
        <dbReference type="EMBL" id="ARU57335.1"/>
    </source>
</evidence>
<dbReference type="InterPro" id="IPR002931">
    <property type="entry name" value="Transglutaminase-like"/>
</dbReference>
<dbReference type="SUPFAM" id="SSF54001">
    <property type="entry name" value="Cysteine proteinases"/>
    <property type="match status" value="1"/>
</dbReference>
<dbReference type="SMART" id="SM00460">
    <property type="entry name" value="TGc"/>
    <property type="match status" value="1"/>
</dbReference>
<dbReference type="Pfam" id="PF01841">
    <property type="entry name" value="Transglut_core"/>
    <property type="match status" value="1"/>
</dbReference>
<dbReference type="Proteomes" id="UP000196027">
    <property type="component" value="Chromosome"/>
</dbReference>
<proteinExistence type="predicted"/>
<feature type="transmembrane region" description="Helical" evidence="1">
    <location>
        <begin position="574"/>
        <end position="599"/>
    </location>
</feature>
<keyword evidence="1" id="KW-0472">Membrane</keyword>
<evidence type="ECO:0000256" key="1">
    <source>
        <dbReference type="SAM" id="Phobius"/>
    </source>
</evidence>
<dbReference type="PANTHER" id="PTHR42736">
    <property type="entry name" value="PROTEIN-GLUTAMINE GAMMA-GLUTAMYLTRANSFERASE"/>
    <property type="match status" value="1"/>
</dbReference>
<feature type="transmembrane region" description="Helical" evidence="1">
    <location>
        <begin position="41"/>
        <end position="59"/>
    </location>
</feature>
<feature type="transmembrane region" description="Helical" evidence="1">
    <location>
        <begin position="174"/>
        <end position="193"/>
    </location>
</feature>
<keyword evidence="4" id="KW-1185">Reference proteome</keyword>
<dbReference type="InterPro" id="IPR021878">
    <property type="entry name" value="TgpA_N"/>
</dbReference>
<feature type="transmembrane region" description="Helical" evidence="1">
    <location>
        <begin position="114"/>
        <end position="131"/>
    </location>
</feature>
<dbReference type="Pfam" id="PF11992">
    <property type="entry name" value="TgpA_N"/>
    <property type="match status" value="1"/>
</dbReference>
<dbReference type="InterPro" id="IPR038765">
    <property type="entry name" value="Papain-like_cys_pep_sf"/>
</dbReference>
<feature type="domain" description="Transglutaminase-like" evidence="2">
    <location>
        <begin position="427"/>
        <end position="498"/>
    </location>
</feature>
<feature type="transmembrane region" description="Helical" evidence="1">
    <location>
        <begin position="18"/>
        <end position="35"/>
    </location>
</feature>
<dbReference type="KEGG" id="ome:OLMES_3294"/>
<sequence length="704" mass="81191">MFSLFSSRITLRRPVRTLDIYGLVFMFSALLFPHLDRVPFLLSVFFFLILAWRILIALGKIGYPKSYQKVAAVVVTSLSCFYLFRSGVNINSAAVFFMLAIALKLLEVKSKNDAANYIILNFYFCATLFLFEQGILWVMYQFVVLAGMFYLLARINQLNATVSGASRKRTQIKSVFKISLFTIPVMLVMFFLFPRVAPLWSVPLKTGEARTGLSSSMAPGSIASLAQSDEKVFRVNFEGEPPPRSEWYWRGLIMDTFNGRRWFTTEFDRTPVLGKLIDVKLFDNVSPEAYTVVMEVSGNQWAFGLDDPVVASNNITIDRHGLVRFYQPVYQPTIYRLDRAGAKQGEDPQRGRVRQDVLSLSDRDYQRYTQTTRLGNPKTREWVAELQKTYEDPDALLQAVLQMFQRDNFFYSLNPPLLSEDFVDDFLFNSRKGFCAHYAGSFAYLARLAGVPARVVAGYQGGEWNESGEYITVHQFDAHAWVELWREGVGWQRVDPTAYVSPSRIESGLQEAVREEGSFLQDNLFSPARYNDFQLVRWVRWQLDSLNYQWQKWIVGYNADVQEGLLPAWMKKDIVFALVATMTGLITLFALAFTGWSWYQRNRHHYPVMVRLYLRFIRSCQSVGIDYSGHEGPLDFSRKVKATLPEQTELVDRITQDYIRYTFSPEAGQILSRQQEVKAFKDKVSRFSQSVYGKRLKKFGVKRL</sequence>
<evidence type="ECO:0000259" key="2">
    <source>
        <dbReference type="SMART" id="SM00460"/>
    </source>
</evidence>
<dbReference type="Gene3D" id="3.10.620.30">
    <property type="match status" value="1"/>
</dbReference>
<organism evidence="3 4">
    <name type="scientific">Oleiphilus messinensis</name>
    <dbReference type="NCBI Taxonomy" id="141451"/>
    <lineage>
        <taxon>Bacteria</taxon>
        <taxon>Pseudomonadati</taxon>
        <taxon>Pseudomonadota</taxon>
        <taxon>Gammaproteobacteria</taxon>
        <taxon>Oceanospirillales</taxon>
        <taxon>Oleiphilaceae</taxon>
        <taxon>Oleiphilus</taxon>
    </lineage>
</organism>
<accession>A0A1Y0ICY4</accession>
<gene>
    <name evidence="3" type="ORF">OLMES_3294</name>
</gene>
<feature type="transmembrane region" description="Helical" evidence="1">
    <location>
        <begin position="90"/>
        <end position="107"/>
    </location>
</feature>
<feature type="transmembrane region" description="Helical" evidence="1">
    <location>
        <begin position="137"/>
        <end position="153"/>
    </location>
</feature>
<reference evidence="3 4" key="1">
    <citation type="submission" date="2017-05" db="EMBL/GenBank/DDBJ databases">
        <title>Genomic insights into alkan degradation activity of Oleiphilus messinensis.</title>
        <authorList>
            <person name="Kozyavkin S.A."/>
            <person name="Slesarev A.I."/>
            <person name="Golyshin P.N."/>
            <person name="Korzhenkov A."/>
            <person name="Golyshina O.N."/>
            <person name="Toshchakov S.V."/>
        </authorList>
    </citation>
    <scope>NUCLEOTIDE SEQUENCE [LARGE SCALE GENOMIC DNA]</scope>
    <source>
        <strain evidence="3 4">ME102</strain>
    </source>
</reference>